<organism evidence="2 3">
    <name type="scientific">Pinctada imbricata</name>
    <name type="common">Atlantic pearl-oyster</name>
    <name type="synonym">Pinctada martensii</name>
    <dbReference type="NCBI Taxonomy" id="66713"/>
    <lineage>
        <taxon>Eukaryota</taxon>
        <taxon>Metazoa</taxon>
        <taxon>Spiralia</taxon>
        <taxon>Lophotrochozoa</taxon>
        <taxon>Mollusca</taxon>
        <taxon>Bivalvia</taxon>
        <taxon>Autobranchia</taxon>
        <taxon>Pteriomorphia</taxon>
        <taxon>Pterioida</taxon>
        <taxon>Pterioidea</taxon>
        <taxon>Pteriidae</taxon>
        <taxon>Pinctada</taxon>
    </lineage>
</organism>
<evidence type="ECO:0000313" key="2">
    <source>
        <dbReference type="EMBL" id="KAK3092671.1"/>
    </source>
</evidence>
<feature type="transmembrane region" description="Helical" evidence="1">
    <location>
        <begin position="156"/>
        <end position="177"/>
    </location>
</feature>
<keyword evidence="1" id="KW-1133">Transmembrane helix</keyword>
<protein>
    <recommendedName>
        <fullName evidence="4">Major facilitator superfamily (MFS) profile domain-containing protein</fullName>
    </recommendedName>
</protein>
<dbReference type="CDD" id="cd17352">
    <property type="entry name" value="MFS_MCT_SLC16"/>
    <property type="match status" value="1"/>
</dbReference>
<sequence>MESDSRATQESPRVPESAEIQELPRVPDGGYGWVIVLCSFLCAFVIDGLVGSFGLIYPSLIDSLESPPALTSMIGSALIGCFLLMGIATSVLILKFGCRPVAFTGSCLATIGFVLSFFATDVWSMLVTYGMIAGVGVGLLYLPANVIVCSYFKRKLSIAQGIICSGSGVGIMAIALLTEYSLDEYGWRGTMLISAAVMIQLCVPIALMKPVVTHNTSQEHCDDLTKYDTIDKSKDKGTTLNFPLIHTANSSSHTSLPLVIGKSALPLEAASSYHSLHCIITHSNHDEFSYGRMDVKAKSKISEEPFSKSSIRSLKEVFTHSGYSHLSEKANGALPSDFDHQSNSSDDISVDSDVMPPLWRNKAFILLGVGAVLTQMAQNIPMVFLAEYGESVGVSRHQISVVLAVFGIVNTLGRLSAGLLAYTKIVSPLCICNIGIGLCALACGLLPLCTQFWSIMLFAITLGFFIGYFPPMQPLIAIHYVGIDKITSAFGALTMMKGPAAIIGPPMAGSCIQIFAL</sequence>
<keyword evidence="1" id="KW-0812">Transmembrane</keyword>
<feature type="transmembrane region" description="Helical" evidence="1">
    <location>
        <begin position="397"/>
        <end position="413"/>
    </location>
</feature>
<dbReference type="InterPro" id="IPR036259">
    <property type="entry name" value="MFS_trans_sf"/>
</dbReference>
<dbReference type="PANTHER" id="PTHR11360">
    <property type="entry name" value="MONOCARBOXYLATE TRANSPORTER"/>
    <property type="match status" value="1"/>
</dbReference>
<feature type="transmembrane region" description="Helical" evidence="1">
    <location>
        <begin position="452"/>
        <end position="469"/>
    </location>
</feature>
<dbReference type="InterPro" id="IPR011701">
    <property type="entry name" value="MFS"/>
</dbReference>
<dbReference type="Gene3D" id="1.20.1250.20">
    <property type="entry name" value="MFS general substrate transporter like domains"/>
    <property type="match status" value="2"/>
</dbReference>
<proteinExistence type="predicted"/>
<feature type="transmembrane region" description="Helical" evidence="1">
    <location>
        <begin position="31"/>
        <end position="57"/>
    </location>
</feature>
<dbReference type="Proteomes" id="UP001186944">
    <property type="component" value="Unassembled WGS sequence"/>
</dbReference>
<dbReference type="Pfam" id="PF07690">
    <property type="entry name" value="MFS_1"/>
    <property type="match status" value="2"/>
</dbReference>
<dbReference type="PANTHER" id="PTHR11360:SF286">
    <property type="entry name" value="GH22266P"/>
    <property type="match status" value="1"/>
</dbReference>
<feature type="transmembrane region" description="Helical" evidence="1">
    <location>
        <begin position="126"/>
        <end position="144"/>
    </location>
</feature>
<feature type="transmembrane region" description="Helical" evidence="1">
    <location>
        <begin position="69"/>
        <end position="94"/>
    </location>
</feature>
<feature type="transmembrane region" description="Helical" evidence="1">
    <location>
        <begin position="364"/>
        <end position="385"/>
    </location>
</feature>
<dbReference type="GO" id="GO:0008028">
    <property type="term" value="F:monocarboxylic acid transmembrane transporter activity"/>
    <property type="evidence" value="ECO:0007669"/>
    <property type="project" value="TreeGrafter"/>
</dbReference>
<dbReference type="InterPro" id="IPR050327">
    <property type="entry name" value="Proton-linked_MCT"/>
</dbReference>
<evidence type="ECO:0000313" key="3">
    <source>
        <dbReference type="Proteomes" id="UP001186944"/>
    </source>
</evidence>
<keyword evidence="3" id="KW-1185">Reference proteome</keyword>
<evidence type="ECO:0000256" key="1">
    <source>
        <dbReference type="SAM" id="Phobius"/>
    </source>
</evidence>
<name>A0AA88XUF6_PINIB</name>
<feature type="transmembrane region" description="Helical" evidence="1">
    <location>
        <begin position="101"/>
        <end position="120"/>
    </location>
</feature>
<dbReference type="EMBL" id="VSWD01000009">
    <property type="protein sequence ID" value="KAK3092671.1"/>
    <property type="molecule type" value="Genomic_DNA"/>
</dbReference>
<dbReference type="AlphaFoldDB" id="A0AA88XUF6"/>
<gene>
    <name evidence="2" type="ORF">FSP39_005690</name>
</gene>
<feature type="transmembrane region" description="Helical" evidence="1">
    <location>
        <begin position="425"/>
        <end position="446"/>
    </location>
</feature>
<accession>A0AA88XUF6</accession>
<comment type="caution">
    <text evidence="2">The sequence shown here is derived from an EMBL/GenBank/DDBJ whole genome shotgun (WGS) entry which is preliminary data.</text>
</comment>
<feature type="transmembrane region" description="Helical" evidence="1">
    <location>
        <begin position="189"/>
        <end position="208"/>
    </location>
</feature>
<reference evidence="2" key="1">
    <citation type="submission" date="2019-08" db="EMBL/GenBank/DDBJ databases">
        <title>The improved chromosome-level genome for the pearl oyster Pinctada fucata martensii using PacBio sequencing and Hi-C.</title>
        <authorList>
            <person name="Zheng Z."/>
        </authorList>
    </citation>
    <scope>NUCLEOTIDE SEQUENCE</scope>
    <source>
        <strain evidence="2">ZZ-2019</strain>
        <tissue evidence="2">Adductor muscle</tissue>
    </source>
</reference>
<evidence type="ECO:0008006" key="4">
    <source>
        <dbReference type="Google" id="ProtNLM"/>
    </source>
</evidence>
<dbReference type="SUPFAM" id="SSF103473">
    <property type="entry name" value="MFS general substrate transporter"/>
    <property type="match status" value="1"/>
</dbReference>
<keyword evidence="1" id="KW-0472">Membrane</keyword>